<dbReference type="InterPro" id="IPR004089">
    <property type="entry name" value="MCPsignal_dom"/>
</dbReference>
<feature type="transmembrane region" description="Helical" evidence="4">
    <location>
        <begin position="124"/>
        <end position="147"/>
    </location>
</feature>
<evidence type="ECO:0000256" key="2">
    <source>
        <dbReference type="PROSITE-ProRule" id="PRU00284"/>
    </source>
</evidence>
<dbReference type="GO" id="GO:0007165">
    <property type="term" value="P:signal transduction"/>
    <property type="evidence" value="ECO:0007669"/>
    <property type="project" value="UniProtKB-KW"/>
</dbReference>
<evidence type="ECO:0000313" key="7">
    <source>
        <dbReference type="Proteomes" id="UP000032360"/>
    </source>
</evidence>
<protein>
    <submittedName>
        <fullName evidence="6">Methyl-accepting chemotaxis protein 4</fullName>
    </submittedName>
</protein>
<sequence>MIGKILSKLPKGANLDDLAWAKRHRFIVYTLYFQVPFLIIVSLPEHSTTKVRLVDIGIQFAFCLAATLIKARRLATITTSLGLLWAGAALVHITHGMPDFHFYFFVLLAIVALYEEWTPYLLSIGFVLVHHILLGLFWPNSVFYTSYERANPIGWALIHAGFISGAVAVQIVFWSFSDALRSQSSALLEKSTFEEKQRYELQLEKEKSDREAIERRSQEVERARRDQIEVASQASGLLAGSDQIRANIDAVAGAIREMELTITGIAHGANRAAEVAHDAAGIVGKTSMTLDRLDKNSANISQIVVTITEIAEQTNLLALNAAIEAARAGEAGKGFAVVANEVKALAAATARATADIGAMAISMTSDTSAASAAFLEVTDTVSEIGRLQGEIAVSVDSQVASTNEIAQTVDDVVKTTIEINTRIASLQNAKGKSLA</sequence>
<evidence type="ECO:0000256" key="1">
    <source>
        <dbReference type="ARBA" id="ARBA00023224"/>
    </source>
</evidence>
<dbReference type="Pfam" id="PF00015">
    <property type="entry name" value="MCPsignal"/>
    <property type="match status" value="1"/>
</dbReference>
<keyword evidence="1 2" id="KW-0807">Transducer</keyword>
<dbReference type="RefSeq" id="WP_052605342.1">
    <property type="nucleotide sequence ID" value="NZ_JXYS01000038.1"/>
</dbReference>
<keyword evidence="4" id="KW-1133">Transmembrane helix</keyword>
<keyword evidence="7" id="KW-1185">Reference proteome</keyword>
<evidence type="ECO:0000256" key="3">
    <source>
        <dbReference type="SAM" id="Coils"/>
    </source>
</evidence>
<feature type="transmembrane region" description="Helical" evidence="4">
    <location>
        <begin position="153"/>
        <end position="176"/>
    </location>
</feature>
<dbReference type="Gene3D" id="1.10.287.950">
    <property type="entry name" value="Methyl-accepting chemotaxis protein"/>
    <property type="match status" value="1"/>
</dbReference>
<evidence type="ECO:0000259" key="5">
    <source>
        <dbReference type="PROSITE" id="PS50111"/>
    </source>
</evidence>
<dbReference type="SUPFAM" id="SSF58104">
    <property type="entry name" value="Methyl-accepting chemotaxis protein (MCP) signaling domain"/>
    <property type="match status" value="1"/>
</dbReference>
<dbReference type="Proteomes" id="UP000032360">
    <property type="component" value="Unassembled WGS sequence"/>
</dbReference>
<dbReference type="EMBL" id="JXYS01000038">
    <property type="protein sequence ID" value="KJF17476.1"/>
    <property type="molecule type" value="Genomic_DNA"/>
</dbReference>
<gene>
    <name evidence="6" type="primary">mcp41</name>
    <name evidence="6" type="ORF">AXFE_16390</name>
</gene>
<dbReference type="AlphaFoldDB" id="A0A0D8HK57"/>
<organism evidence="6 7">
    <name type="scientific">Acidithrix ferrooxidans</name>
    <dbReference type="NCBI Taxonomy" id="1280514"/>
    <lineage>
        <taxon>Bacteria</taxon>
        <taxon>Bacillati</taxon>
        <taxon>Actinomycetota</taxon>
        <taxon>Acidimicrobiia</taxon>
        <taxon>Acidimicrobiales</taxon>
        <taxon>Acidimicrobiaceae</taxon>
        <taxon>Acidithrix</taxon>
    </lineage>
</organism>
<name>A0A0D8HK57_9ACTN</name>
<dbReference type="PANTHER" id="PTHR32089">
    <property type="entry name" value="METHYL-ACCEPTING CHEMOTAXIS PROTEIN MCPB"/>
    <property type="match status" value="1"/>
</dbReference>
<proteinExistence type="predicted"/>
<dbReference type="STRING" id="1280514.AXFE_16390"/>
<feature type="transmembrane region" description="Helical" evidence="4">
    <location>
        <begin position="74"/>
        <end position="94"/>
    </location>
</feature>
<keyword evidence="3" id="KW-0175">Coiled coil</keyword>
<dbReference type="SMART" id="SM00283">
    <property type="entry name" value="MA"/>
    <property type="match status" value="1"/>
</dbReference>
<reference evidence="6 7" key="1">
    <citation type="submission" date="2015-01" db="EMBL/GenBank/DDBJ databases">
        <title>Draft genome of the acidophilic iron oxidizer Acidithrix ferrooxidans strain Py-F3.</title>
        <authorList>
            <person name="Poehlein A."/>
            <person name="Eisen S."/>
            <person name="Schloemann M."/>
            <person name="Johnson B.D."/>
            <person name="Daniel R."/>
            <person name="Muehling M."/>
        </authorList>
    </citation>
    <scope>NUCLEOTIDE SEQUENCE [LARGE SCALE GENOMIC DNA]</scope>
    <source>
        <strain evidence="6 7">Py-F3</strain>
    </source>
</reference>
<keyword evidence="4" id="KW-0812">Transmembrane</keyword>
<dbReference type="PANTHER" id="PTHR32089:SF112">
    <property type="entry name" value="LYSOZYME-LIKE PROTEIN-RELATED"/>
    <property type="match status" value="1"/>
</dbReference>
<keyword evidence="4" id="KW-0472">Membrane</keyword>
<evidence type="ECO:0000313" key="6">
    <source>
        <dbReference type="EMBL" id="KJF17476.1"/>
    </source>
</evidence>
<accession>A0A0D8HK57</accession>
<dbReference type="GO" id="GO:0016020">
    <property type="term" value="C:membrane"/>
    <property type="evidence" value="ECO:0007669"/>
    <property type="project" value="InterPro"/>
</dbReference>
<feature type="transmembrane region" description="Helical" evidence="4">
    <location>
        <begin position="26"/>
        <end position="44"/>
    </location>
</feature>
<evidence type="ECO:0000256" key="4">
    <source>
        <dbReference type="SAM" id="Phobius"/>
    </source>
</evidence>
<comment type="caution">
    <text evidence="6">The sequence shown here is derived from an EMBL/GenBank/DDBJ whole genome shotgun (WGS) entry which is preliminary data.</text>
</comment>
<feature type="coiled-coil region" evidence="3">
    <location>
        <begin position="196"/>
        <end position="223"/>
    </location>
</feature>
<dbReference type="PROSITE" id="PS50111">
    <property type="entry name" value="CHEMOTAXIS_TRANSDUC_2"/>
    <property type="match status" value="1"/>
</dbReference>
<feature type="domain" description="Methyl-accepting transducer" evidence="5">
    <location>
        <begin position="219"/>
        <end position="435"/>
    </location>
</feature>